<dbReference type="RefSeq" id="WP_223710779.1">
    <property type="nucleotide sequence ID" value="NZ_JAINUY010000009.1"/>
</dbReference>
<comment type="caution">
    <text evidence="1">The sequence shown here is derived from an EMBL/GenBank/DDBJ whole genome shotgun (WGS) entry which is preliminary data.</text>
</comment>
<evidence type="ECO:0000313" key="2">
    <source>
        <dbReference type="Proteomes" id="UP001139366"/>
    </source>
</evidence>
<keyword evidence="2" id="KW-1185">Reference proteome</keyword>
<accession>A0A9X1HEW4</accession>
<dbReference type="Gene3D" id="3.40.50.1110">
    <property type="entry name" value="SGNH hydrolase"/>
    <property type="match status" value="1"/>
</dbReference>
<evidence type="ECO:0008006" key="3">
    <source>
        <dbReference type="Google" id="ProtNLM"/>
    </source>
</evidence>
<dbReference type="InterPro" id="IPR036514">
    <property type="entry name" value="SGNH_hydro_sf"/>
</dbReference>
<sequence>MSVKLFTIGDSISQGFMSGAAAKTDQCYSTLLAEILGAKNYCYPEWSKGGLPLDLETVFRRLERRLDTNISGPFEWIKALSIINTYIDEVEDYYERGDGCLSKSLGKNAYHNVSVRGFDLSNSWQLTPKICKEYIDKSTDNGDNFFGIVNEALHRTAYKVLGSGNTTAQMNYSQLDWLQHHHQKEGVENVILWLGANNALGTVTNLTIKQTSADGKAFAKGPDKVSYKERKDNDWNLWHPEDFRVEYQFMMDKVIKIMEDNPNQTDYKVFVATIPLVTICPLIKAVEASGRTMIEVTEWIVDENNPAPVGKENIAKEKKEFVSYGKYYPYFLFEDTFDITLKHLNQRDILHIDNCIRMYNKIIQEIVAEANKKIGKKRFYLVDIATALNNMALKRNNNNPPYQYPSYFEFCHPRVDSRYYGVTRKKEIKAGGLFSLDGVHPTAIGHGLIAYEFLKVMKKAGAYNGNPDQGSEWWHKIFTSDTLYSKPIGLLGEIYDNANFKEWIYKRIEDSWEHKKY</sequence>
<protein>
    <recommendedName>
        <fullName evidence="3">GDSL-like Lipase/Acylhydrolase</fullName>
    </recommendedName>
</protein>
<gene>
    <name evidence="1" type="ORF">K6T82_22025</name>
</gene>
<dbReference type="Proteomes" id="UP001139366">
    <property type="component" value="Unassembled WGS sequence"/>
</dbReference>
<proteinExistence type="predicted"/>
<dbReference type="EMBL" id="JAINUY010000009">
    <property type="protein sequence ID" value="MBZ4037455.1"/>
    <property type="molecule type" value="Genomic_DNA"/>
</dbReference>
<evidence type="ECO:0000313" key="1">
    <source>
        <dbReference type="EMBL" id="MBZ4037455.1"/>
    </source>
</evidence>
<reference evidence="1 2" key="1">
    <citation type="journal article" date="2023" name="Antonie Van Leeuwenhoek">
        <title>Flavobacterium potami sp. nov., a multi-metal resistance genes harbouring bacterium isolated from shallow river silt.</title>
        <authorList>
            <person name="Li S."/>
            <person name="Mao S."/>
            <person name="Mu W."/>
            <person name="Guo B."/>
            <person name="Li C."/>
            <person name="Zhu Q."/>
            <person name="Hou X."/>
            <person name="Zhao Y."/>
            <person name="Wei S."/>
            <person name="Liu H."/>
            <person name="Liu A."/>
        </authorList>
    </citation>
    <scope>NUCLEOTIDE SEQUENCE [LARGE SCALE GENOMIC DNA]</scope>
    <source>
        <strain evidence="1 2">17A</strain>
    </source>
</reference>
<dbReference type="GO" id="GO:0016788">
    <property type="term" value="F:hydrolase activity, acting on ester bonds"/>
    <property type="evidence" value="ECO:0007669"/>
    <property type="project" value="UniProtKB-ARBA"/>
</dbReference>
<organism evidence="1 2">
    <name type="scientific">Flavobacterium potami</name>
    <dbReference type="NCBI Taxonomy" id="2872310"/>
    <lineage>
        <taxon>Bacteria</taxon>
        <taxon>Pseudomonadati</taxon>
        <taxon>Bacteroidota</taxon>
        <taxon>Flavobacteriia</taxon>
        <taxon>Flavobacteriales</taxon>
        <taxon>Flavobacteriaceae</taxon>
        <taxon>Flavobacterium</taxon>
    </lineage>
</organism>
<name>A0A9X1HEW4_9FLAO</name>
<dbReference type="AlphaFoldDB" id="A0A9X1HEW4"/>
<dbReference type="SUPFAM" id="SSF52266">
    <property type="entry name" value="SGNH hydrolase"/>
    <property type="match status" value="1"/>
</dbReference>